<dbReference type="Proteomes" id="UP000827872">
    <property type="component" value="Linkage Group LG02"/>
</dbReference>
<proteinExistence type="predicted"/>
<keyword evidence="2" id="KW-1185">Reference proteome</keyword>
<gene>
    <name evidence="1" type="ORF">K3G42_026922</name>
</gene>
<dbReference type="EMBL" id="CM037615">
    <property type="protein sequence ID" value="KAH8014198.1"/>
    <property type="molecule type" value="Genomic_DNA"/>
</dbReference>
<evidence type="ECO:0000313" key="1">
    <source>
        <dbReference type="EMBL" id="KAH8014198.1"/>
    </source>
</evidence>
<accession>A0ACB8G455</accession>
<name>A0ACB8G455_9SAUR</name>
<protein>
    <submittedName>
        <fullName evidence="1">Uncharacterized protein</fullName>
    </submittedName>
</protein>
<sequence length="172" mass="19234">MRAVDPAQQRRADTRHRGPVQFLSLTMELWCSPSPEETDLGVNSSSVSKMATTTVGTQVLADSDKVPPGVSSQHPSSPECLQPPPRPLLTRSYRKAILEYLEKIIQDNKTENVEVLVTQEWDRPTANRWYPRFLLKLYAMPSYANDILQVPPLDAPVVTLQSLGIMTMDSQG</sequence>
<reference evidence="1" key="1">
    <citation type="submission" date="2021-08" db="EMBL/GenBank/DDBJ databases">
        <title>The first chromosome-level gecko genome reveals the dynamic sex chromosomes of Neotropical dwarf geckos (Sphaerodactylidae: Sphaerodactylus).</title>
        <authorList>
            <person name="Pinto B.J."/>
            <person name="Keating S.E."/>
            <person name="Gamble T."/>
        </authorList>
    </citation>
    <scope>NUCLEOTIDE SEQUENCE</scope>
    <source>
        <strain evidence="1">TG3544</strain>
    </source>
</reference>
<comment type="caution">
    <text evidence="1">The sequence shown here is derived from an EMBL/GenBank/DDBJ whole genome shotgun (WGS) entry which is preliminary data.</text>
</comment>
<evidence type="ECO:0000313" key="2">
    <source>
        <dbReference type="Proteomes" id="UP000827872"/>
    </source>
</evidence>
<organism evidence="1 2">
    <name type="scientific">Sphaerodactylus townsendi</name>
    <dbReference type="NCBI Taxonomy" id="933632"/>
    <lineage>
        <taxon>Eukaryota</taxon>
        <taxon>Metazoa</taxon>
        <taxon>Chordata</taxon>
        <taxon>Craniata</taxon>
        <taxon>Vertebrata</taxon>
        <taxon>Euteleostomi</taxon>
        <taxon>Lepidosauria</taxon>
        <taxon>Squamata</taxon>
        <taxon>Bifurcata</taxon>
        <taxon>Gekkota</taxon>
        <taxon>Sphaerodactylidae</taxon>
        <taxon>Sphaerodactylus</taxon>
    </lineage>
</organism>